<dbReference type="PROSITE" id="PS00893">
    <property type="entry name" value="NUDIX_BOX"/>
    <property type="match status" value="1"/>
</dbReference>
<evidence type="ECO:0000256" key="2">
    <source>
        <dbReference type="ARBA" id="ARBA00022801"/>
    </source>
</evidence>
<dbReference type="GO" id="GO:0004081">
    <property type="term" value="F:bis(5'-nucleosyl)-tetraphosphatase (asymmetrical) activity"/>
    <property type="evidence" value="ECO:0007669"/>
    <property type="project" value="TreeGrafter"/>
</dbReference>
<dbReference type="InterPro" id="IPR000086">
    <property type="entry name" value="NUDIX_hydrolase_dom"/>
</dbReference>
<feature type="domain" description="Nudix hydrolase" evidence="3">
    <location>
        <begin position="40"/>
        <end position="175"/>
    </location>
</feature>
<evidence type="ECO:0000313" key="4">
    <source>
        <dbReference type="EMBL" id="AFC86686.1"/>
    </source>
</evidence>
<name>H8L5N2_FRAAD</name>
<gene>
    <name evidence="4" type="ordered locus">Fraau_2318</name>
</gene>
<dbReference type="InterPro" id="IPR051325">
    <property type="entry name" value="Nudix_hydrolase_domain"/>
</dbReference>
<dbReference type="FunFam" id="3.90.79.10:FF:000006">
    <property type="entry name" value="ADP compounds hydrolase NudE"/>
    <property type="match status" value="1"/>
</dbReference>
<dbReference type="KEGG" id="fau:Fraau_2318"/>
<organism evidence="4 5">
    <name type="scientific">Frateuria aurantia (strain ATCC 33424 / DSM 6220 / KCTC 2777 / LMG 1558 / NBRC 3245 / NCIMB 13370)</name>
    <name type="common">Acetobacter aurantius</name>
    <dbReference type="NCBI Taxonomy" id="767434"/>
    <lineage>
        <taxon>Bacteria</taxon>
        <taxon>Pseudomonadati</taxon>
        <taxon>Pseudomonadota</taxon>
        <taxon>Gammaproteobacteria</taxon>
        <taxon>Lysobacterales</taxon>
        <taxon>Rhodanobacteraceae</taxon>
        <taxon>Frateuria</taxon>
    </lineage>
</organism>
<dbReference type="GO" id="GO:0006167">
    <property type="term" value="P:AMP biosynthetic process"/>
    <property type="evidence" value="ECO:0007669"/>
    <property type="project" value="TreeGrafter"/>
</dbReference>
<dbReference type="STRING" id="767434.Fraau_2318"/>
<dbReference type="InterPro" id="IPR020084">
    <property type="entry name" value="NUDIX_hydrolase_CS"/>
</dbReference>
<dbReference type="PANTHER" id="PTHR21340">
    <property type="entry name" value="DIADENOSINE 5,5-P1,P4-TETRAPHOSPHATE PYROPHOSPHOHYDROLASE MUTT"/>
    <property type="match status" value="1"/>
</dbReference>
<dbReference type="PROSITE" id="PS51462">
    <property type="entry name" value="NUDIX"/>
    <property type="match status" value="1"/>
</dbReference>
<comment type="cofactor">
    <cofactor evidence="1">
        <name>Mg(2+)</name>
        <dbReference type="ChEBI" id="CHEBI:18420"/>
    </cofactor>
</comment>
<sequence length="188" mass="21199">MPSLPIIHSTRPLEVVDARSDTELVDLEFSNGERRVYHRLRASGHGAVIIVPMRDAETVILAREYAVGVERYLLGLPKGRLEPGETPAEGADRELKEELGFGARRLTVLHELSLSPAYMTYKAHVVLAQDLYPEQLEGDEPEELEMVPWKLADLHELIARDDVTEGRSIAALFIAREYLAGRYRPERS</sequence>
<reference evidence="4" key="1">
    <citation type="submission" date="2012-02" db="EMBL/GenBank/DDBJ databases">
        <title>The complete genome of Frateuria aurantia DSM 6220.</title>
        <authorList>
            <consortium name="US DOE Joint Genome Institute (JGI-PGF)"/>
            <person name="Lucas S."/>
            <person name="Copeland A."/>
            <person name="Lapidus A."/>
            <person name="Glavina del Rio T."/>
            <person name="Dalin E."/>
            <person name="Tice H."/>
            <person name="Bruce D."/>
            <person name="Goodwin L."/>
            <person name="Pitluck S."/>
            <person name="Peters L."/>
            <person name="Ovchinnikova G."/>
            <person name="Teshima H."/>
            <person name="Kyrpides N."/>
            <person name="Mavromatis K."/>
            <person name="Ivanova N."/>
            <person name="Brettin T."/>
            <person name="Detter J.C."/>
            <person name="Han C."/>
            <person name="Larimer F."/>
            <person name="Land M."/>
            <person name="Hauser L."/>
            <person name="Markowitz V."/>
            <person name="Cheng J.-F."/>
            <person name="Hugenholtz P."/>
            <person name="Woyke T."/>
            <person name="Wu D."/>
            <person name="Brambilla E."/>
            <person name="Klenk H.-P."/>
            <person name="Eisen J.A."/>
        </authorList>
    </citation>
    <scope>NUCLEOTIDE SEQUENCE</scope>
    <source>
        <strain evidence="4">DSM 6220</strain>
    </source>
</reference>
<evidence type="ECO:0000313" key="5">
    <source>
        <dbReference type="Proteomes" id="UP000005234"/>
    </source>
</evidence>
<evidence type="ECO:0000256" key="1">
    <source>
        <dbReference type="ARBA" id="ARBA00001946"/>
    </source>
</evidence>
<protein>
    <submittedName>
        <fullName evidence="4">NTP pyrophosphohydrolase</fullName>
    </submittedName>
</protein>
<dbReference type="Gene3D" id="3.90.79.10">
    <property type="entry name" value="Nucleoside Triphosphate Pyrophosphohydrolase"/>
    <property type="match status" value="1"/>
</dbReference>
<keyword evidence="5" id="KW-1185">Reference proteome</keyword>
<dbReference type="InterPro" id="IPR015797">
    <property type="entry name" value="NUDIX_hydrolase-like_dom_sf"/>
</dbReference>
<dbReference type="HOGENOM" id="CLU_062658_4_0_6"/>
<dbReference type="GO" id="GO:0006754">
    <property type="term" value="P:ATP biosynthetic process"/>
    <property type="evidence" value="ECO:0007669"/>
    <property type="project" value="TreeGrafter"/>
</dbReference>
<dbReference type="OrthoDB" id="9806150at2"/>
<dbReference type="PANTHER" id="PTHR21340:SF0">
    <property type="entry name" value="BIS(5'-NUCLEOSYL)-TETRAPHOSPHATASE [ASYMMETRICAL]"/>
    <property type="match status" value="1"/>
</dbReference>
<keyword evidence="2 4" id="KW-0378">Hydrolase</keyword>
<dbReference type="RefSeq" id="WP_014403689.1">
    <property type="nucleotide sequence ID" value="NC_017033.1"/>
</dbReference>
<dbReference type="eggNOG" id="COG0494">
    <property type="taxonomic scope" value="Bacteria"/>
</dbReference>
<dbReference type="Pfam" id="PF00293">
    <property type="entry name" value="NUDIX"/>
    <property type="match status" value="1"/>
</dbReference>
<dbReference type="AlphaFoldDB" id="H8L5N2"/>
<dbReference type="EMBL" id="CP003350">
    <property type="protein sequence ID" value="AFC86686.1"/>
    <property type="molecule type" value="Genomic_DNA"/>
</dbReference>
<evidence type="ECO:0000259" key="3">
    <source>
        <dbReference type="PROSITE" id="PS51462"/>
    </source>
</evidence>
<proteinExistence type="predicted"/>
<accession>H8L5N2</accession>
<dbReference type="SUPFAM" id="SSF55811">
    <property type="entry name" value="Nudix"/>
    <property type="match status" value="1"/>
</dbReference>
<dbReference type="NCBIfam" id="NF008736">
    <property type="entry name" value="PRK11762.1"/>
    <property type="match status" value="1"/>
</dbReference>
<dbReference type="Proteomes" id="UP000005234">
    <property type="component" value="Chromosome"/>
</dbReference>